<dbReference type="RefSeq" id="WP_065237730.1">
    <property type="nucleotide sequence ID" value="NZ_JTJR01000034.1"/>
</dbReference>
<gene>
    <name evidence="3" type="ORF">QV06_08285</name>
</gene>
<comment type="caution">
    <text evidence="3">The sequence shown here is derived from an EMBL/GenBank/DDBJ whole genome shotgun (WGS) entry which is preliminary data.</text>
</comment>
<dbReference type="GO" id="GO:0006351">
    <property type="term" value="P:DNA-templated transcription"/>
    <property type="evidence" value="ECO:0007669"/>
    <property type="project" value="TreeGrafter"/>
</dbReference>
<evidence type="ECO:0000313" key="4">
    <source>
        <dbReference type="Proteomes" id="UP000092626"/>
    </source>
</evidence>
<dbReference type="PATRIC" id="fig|505345.6.peg.1690"/>
<sequence>MSKQQQITDLLQQELSPLYLEIINESYMHSSGKGSESHFKIILASERFSGMQAVARHRLIYQLLEEQLATGVHALALHLYTSEEWQNLPAVPASPNCMGHGK</sequence>
<dbReference type="GO" id="GO:0005829">
    <property type="term" value="C:cytosol"/>
    <property type="evidence" value="ECO:0007669"/>
    <property type="project" value="TreeGrafter"/>
</dbReference>
<dbReference type="InterPro" id="IPR036065">
    <property type="entry name" value="BolA-like_sf"/>
</dbReference>
<dbReference type="Gene3D" id="3.30.300.90">
    <property type="entry name" value="BolA-like"/>
    <property type="match status" value="1"/>
</dbReference>
<name>A0A1A7PPX3_9PAST</name>
<dbReference type="Proteomes" id="UP000092626">
    <property type="component" value="Unassembled WGS sequence"/>
</dbReference>
<protein>
    <submittedName>
        <fullName evidence="3">BolA</fullName>
    </submittedName>
</protein>
<evidence type="ECO:0000256" key="1">
    <source>
        <dbReference type="ARBA" id="ARBA00005578"/>
    </source>
</evidence>
<evidence type="ECO:0000256" key="2">
    <source>
        <dbReference type="RuleBase" id="RU003860"/>
    </source>
</evidence>
<dbReference type="PIRSF" id="PIRSF003113">
    <property type="entry name" value="BolA"/>
    <property type="match status" value="1"/>
</dbReference>
<comment type="similarity">
    <text evidence="1 2">Belongs to the BolA/IbaG family.</text>
</comment>
<reference evidence="3 4" key="1">
    <citation type="submission" date="2014-11" db="EMBL/GenBank/DDBJ databases">
        <title>Pan-genome of Gallibacterium spp.</title>
        <authorList>
            <person name="Kudirkiene E."/>
            <person name="Bojesen A.M."/>
        </authorList>
    </citation>
    <scope>NUCLEOTIDE SEQUENCE [LARGE SCALE GENOMIC DNA]</scope>
    <source>
        <strain evidence="3 4">59/S3/89</strain>
    </source>
</reference>
<proteinExistence type="inferred from homology"/>
<dbReference type="EMBL" id="JTJR01000034">
    <property type="protein sequence ID" value="OBX04109.1"/>
    <property type="molecule type" value="Genomic_DNA"/>
</dbReference>
<dbReference type="InterPro" id="IPR002634">
    <property type="entry name" value="BolA"/>
</dbReference>
<dbReference type="Pfam" id="PF01722">
    <property type="entry name" value="BolA"/>
    <property type="match status" value="1"/>
</dbReference>
<dbReference type="InterPro" id="IPR050961">
    <property type="entry name" value="BolA/IbaG_stress_morph_reg"/>
</dbReference>
<evidence type="ECO:0000313" key="3">
    <source>
        <dbReference type="EMBL" id="OBX04109.1"/>
    </source>
</evidence>
<dbReference type="PANTHER" id="PTHR46229:SF2">
    <property type="entry name" value="BOLA-LIKE PROTEIN 1"/>
    <property type="match status" value="1"/>
</dbReference>
<dbReference type="SUPFAM" id="SSF82657">
    <property type="entry name" value="BolA-like"/>
    <property type="match status" value="1"/>
</dbReference>
<dbReference type="PANTHER" id="PTHR46229">
    <property type="entry name" value="BOLA TRANSCRIPTION REGULATOR"/>
    <property type="match status" value="1"/>
</dbReference>
<dbReference type="STRING" id="505345.QV06_08285"/>
<dbReference type="AlphaFoldDB" id="A0A1A7PPX3"/>
<organism evidence="3 4">
    <name type="scientific">Gallibacterium genomosp. 3</name>
    <dbReference type="NCBI Taxonomy" id="505345"/>
    <lineage>
        <taxon>Bacteria</taxon>
        <taxon>Pseudomonadati</taxon>
        <taxon>Pseudomonadota</taxon>
        <taxon>Gammaproteobacteria</taxon>
        <taxon>Pasteurellales</taxon>
        <taxon>Pasteurellaceae</taxon>
        <taxon>Gallibacterium</taxon>
    </lineage>
</organism>
<accession>A0A1A7PPX3</accession>